<dbReference type="Gramene" id="KRH62814">
    <property type="protein sequence ID" value="KRH62814"/>
    <property type="gene ID" value="GLYMA_04G134100"/>
</dbReference>
<organism evidence="1">
    <name type="scientific">Glycine max</name>
    <name type="common">Soybean</name>
    <name type="synonym">Glycine hispida</name>
    <dbReference type="NCBI Taxonomy" id="3847"/>
    <lineage>
        <taxon>Eukaryota</taxon>
        <taxon>Viridiplantae</taxon>
        <taxon>Streptophyta</taxon>
        <taxon>Embryophyta</taxon>
        <taxon>Tracheophyta</taxon>
        <taxon>Spermatophyta</taxon>
        <taxon>Magnoliopsida</taxon>
        <taxon>eudicotyledons</taxon>
        <taxon>Gunneridae</taxon>
        <taxon>Pentapetalae</taxon>
        <taxon>rosids</taxon>
        <taxon>fabids</taxon>
        <taxon>Fabales</taxon>
        <taxon>Fabaceae</taxon>
        <taxon>Papilionoideae</taxon>
        <taxon>50 kb inversion clade</taxon>
        <taxon>NPAAA clade</taxon>
        <taxon>indigoferoid/millettioid clade</taxon>
        <taxon>Phaseoleae</taxon>
        <taxon>Glycine</taxon>
        <taxon>Glycine subgen. Soja</taxon>
    </lineage>
</organism>
<proteinExistence type="predicted"/>
<dbReference type="AlphaFoldDB" id="A0A0R0K826"/>
<accession>A0A0R0K826</accession>
<dbReference type="OrthoDB" id="1434354at2759"/>
<evidence type="ECO:0000313" key="1">
    <source>
        <dbReference type="EMBL" id="KRH62814.1"/>
    </source>
</evidence>
<keyword evidence="3" id="KW-1185">Reference proteome</keyword>
<protein>
    <submittedName>
        <fullName evidence="1 2">Uncharacterized protein</fullName>
    </submittedName>
</protein>
<evidence type="ECO:0000313" key="3">
    <source>
        <dbReference type="Proteomes" id="UP000008827"/>
    </source>
</evidence>
<gene>
    <name evidence="1" type="ORF">GLYMA_04G134100</name>
</gene>
<name>A0A0R0K826_SOYBN</name>
<sequence length="63" mass="7413">MPQGLKNFNKHARELFTRLQKIDKDNYPEVGNTLSEQLPAIMMIETFCYPHTFKQAAEFMVLH</sequence>
<reference evidence="1 2" key="1">
    <citation type="journal article" date="2010" name="Nature">
        <title>Genome sequence of the palaeopolyploid soybean.</title>
        <authorList>
            <person name="Schmutz J."/>
            <person name="Cannon S.B."/>
            <person name="Schlueter J."/>
            <person name="Ma J."/>
            <person name="Mitros T."/>
            <person name="Nelson W."/>
            <person name="Hyten D.L."/>
            <person name="Song Q."/>
            <person name="Thelen J.J."/>
            <person name="Cheng J."/>
            <person name="Xu D."/>
            <person name="Hellsten U."/>
            <person name="May G.D."/>
            <person name="Yu Y."/>
            <person name="Sakurai T."/>
            <person name="Umezawa T."/>
            <person name="Bhattacharyya M.K."/>
            <person name="Sandhu D."/>
            <person name="Valliyodan B."/>
            <person name="Lindquist E."/>
            <person name="Peto M."/>
            <person name="Grant D."/>
            <person name="Shu S."/>
            <person name="Goodstein D."/>
            <person name="Barry K."/>
            <person name="Futrell-Griggs M."/>
            <person name="Abernathy B."/>
            <person name="Du J."/>
            <person name="Tian Z."/>
            <person name="Zhu L."/>
            <person name="Gill N."/>
            <person name="Joshi T."/>
            <person name="Libault M."/>
            <person name="Sethuraman A."/>
            <person name="Zhang X.-C."/>
            <person name="Shinozaki K."/>
            <person name="Nguyen H.T."/>
            <person name="Wing R.A."/>
            <person name="Cregan P."/>
            <person name="Specht J."/>
            <person name="Grimwood J."/>
            <person name="Rokhsar D."/>
            <person name="Stacey G."/>
            <person name="Shoemaker R.C."/>
            <person name="Jackson S.A."/>
        </authorList>
    </citation>
    <scope>NUCLEOTIDE SEQUENCE [LARGE SCALE GENOMIC DNA]</scope>
    <source>
        <strain evidence="2">cv. Williams 82</strain>
        <tissue evidence="1">Callus</tissue>
    </source>
</reference>
<dbReference type="Proteomes" id="UP000008827">
    <property type="component" value="Chromosome 4"/>
</dbReference>
<reference evidence="2" key="2">
    <citation type="submission" date="2018-02" db="UniProtKB">
        <authorList>
            <consortium name="EnsemblPlants"/>
        </authorList>
    </citation>
    <scope>IDENTIFICATION</scope>
    <source>
        <strain evidence="2">Williams 82</strain>
    </source>
</reference>
<evidence type="ECO:0000313" key="2">
    <source>
        <dbReference type="EnsemblPlants" id="KRH62814"/>
    </source>
</evidence>
<dbReference type="InParanoid" id="A0A0R0K826"/>
<reference evidence="1" key="3">
    <citation type="submission" date="2018-07" db="EMBL/GenBank/DDBJ databases">
        <title>WGS assembly of Glycine max.</title>
        <authorList>
            <person name="Schmutz J."/>
            <person name="Cannon S."/>
            <person name="Schlueter J."/>
            <person name="Ma J."/>
            <person name="Mitros T."/>
            <person name="Nelson W."/>
            <person name="Hyten D."/>
            <person name="Song Q."/>
            <person name="Thelen J."/>
            <person name="Cheng J."/>
            <person name="Xu D."/>
            <person name="Hellsten U."/>
            <person name="May G."/>
            <person name="Yu Y."/>
            <person name="Sakurai T."/>
            <person name="Umezawa T."/>
            <person name="Bhattacharyya M."/>
            <person name="Sandhu D."/>
            <person name="Valliyodan B."/>
            <person name="Lindquist E."/>
            <person name="Peto M."/>
            <person name="Grant D."/>
            <person name="Shu S."/>
            <person name="Goodstein D."/>
            <person name="Barry K."/>
            <person name="Futrell-Griggs M."/>
            <person name="Abernathy B."/>
            <person name="Du J."/>
            <person name="Tian Z."/>
            <person name="Zhu L."/>
            <person name="Gill N."/>
            <person name="Joshi T."/>
            <person name="Libault M."/>
            <person name="Sethuraman A."/>
            <person name="Zhang X."/>
            <person name="Shinozaki K."/>
            <person name="Nguyen H."/>
            <person name="Wing R."/>
            <person name="Cregan P."/>
            <person name="Specht J."/>
            <person name="Grimwood J."/>
            <person name="Rokhsar D."/>
            <person name="Stacey G."/>
            <person name="Shoemaker R."/>
            <person name="Jackson S."/>
        </authorList>
    </citation>
    <scope>NUCLEOTIDE SEQUENCE</scope>
    <source>
        <tissue evidence="1">Callus</tissue>
    </source>
</reference>
<dbReference type="EnsemblPlants" id="KRH62814">
    <property type="protein sequence ID" value="KRH62814"/>
    <property type="gene ID" value="GLYMA_04G134100"/>
</dbReference>
<dbReference type="EMBL" id="CM000837">
    <property type="protein sequence ID" value="KRH62814.1"/>
    <property type="molecule type" value="Genomic_DNA"/>
</dbReference>